<evidence type="ECO:0000256" key="1">
    <source>
        <dbReference type="SAM" id="MobiDB-lite"/>
    </source>
</evidence>
<proteinExistence type="predicted"/>
<evidence type="ECO:0008006" key="4">
    <source>
        <dbReference type="Google" id="ProtNLM"/>
    </source>
</evidence>
<sequence>MVLVGSDDGVYRVPTSEVAGTADPVEATKTLDSGRVMRLRRFDGVSGAFAATTTGLYRYDGDRWTGLGVPRERVYAVGAAADGDRLYAGTRPAHVYVADVDGRGTPTEASDWRELWGFQELPSRDEWQLPRHDDLAQVRDLHADPETSDRVVAGVEVGGVHVSDDGGETWTERRDGVDDDVHELHVTGAGEYVAATGFGLFRTSDAGRNWTRLDEDVPQRYFRAVFALDGTTYAAGALAHSATWDDDDADPALFAVRDDAIGVAESGGASDDGDSEGGTLERLPLPRDDETVTGMTAVGDDLLVATHRGSLFVRRADGWGDAGAFPVDDSVTGRYTPLVAEST</sequence>
<feature type="region of interest" description="Disordered" evidence="1">
    <location>
        <begin position="264"/>
        <end position="286"/>
    </location>
</feature>
<dbReference type="RefSeq" id="WP_267624246.1">
    <property type="nucleotide sequence ID" value="NZ_JAODIW010000008.1"/>
</dbReference>
<dbReference type="Proteomes" id="UP001595921">
    <property type="component" value="Unassembled WGS sequence"/>
</dbReference>
<reference evidence="2 3" key="1">
    <citation type="journal article" date="2019" name="Int. J. Syst. Evol. Microbiol.">
        <title>The Global Catalogue of Microorganisms (GCM) 10K type strain sequencing project: providing services to taxonomists for standard genome sequencing and annotation.</title>
        <authorList>
            <consortium name="The Broad Institute Genomics Platform"/>
            <consortium name="The Broad Institute Genome Sequencing Center for Infectious Disease"/>
            <person name="Wu L."/>
            <person name="Ma J."/>
        </authorList>
    </citation>
    <scope>NUCLEOTIDE SEQUENCE [LARGE SCALE GENOMIC DNA]</scope>
    <source>
        <strain evidence="2 3">CGMCC 1.12553</strain>
    </source>
</reference>
<name>A0ABD5PCF4_9EURY</name>
<accession>A0ABD5PCF4</accession>
<dbReference type="Gene3D" id="2.130.10.10">
    <property type="entry name" value="YVTN repeat-like/Quinoprotein amine dehydrogenase"/>
    <property type="match status" value="1"/>
</dbReference>
<comment type="caution">
    <text evidence="2">The sequence shown here is derived from an EMBL/GenBank/DDBJ whole genome shotgun (WGS) entry which is preliminary data.</text>
</comment>
<evidence type="ECO:0000313" key="3">
    <source>
        <dbReference type="Proteomes" id="UP001595921"/>
    </source>
</evidence>
<organism evidence="2 3">
    <name type="scientific">Halobium salinum</name>
    <dbReference type="NCBI Taxonomy" id="1364940"/>
    <lineage>
        <taxon>Archaea</taxon>
        <taxon>Methanobacteriati</taxon>
        <taxon>Methanobacteriota</taxon>
        <taxon>Stenosarchaea group</taxon>
        <taxon>Halobacteria</taxon>
        <taxon>Halobacteriales</taxon>
        <taxon>Haloferacaceae</taxon>
        <taxon>Halobium</taxon>
    </lineage>
</organism>
<evidence type="ECO:0000313" key="2">
    <source>
        <dbReference type="EMBL" id="MFC4358159.1"/>
    </source>
</evidence>
<dbReference type="EMBL" id="JBHSDS010000006">
    <property type="protein sequence ID" value="MFC4358159.1"/>
    <property type="molecule type" value="Genomic_DNA"/>
</dbReference>
<dbReference type="SUPFAM" id="SSF110296">
    <property type="entry name" value="Oligoxyloglucan reducing end-specific cellobiohydrolase"/>
    <property type="match status" value="1"/>
</dbReference>
<protein>
    <recommendedName>
        <fullName evidence="4">BNR repeat-containing protein</fullName>
    </recommendedName>
</protein>
<dbReference type="AlphaFoldDB" id="A0ABD5PCF4"/>
<gene>
    <name evidence="2" type="ORF">ACFO0N_09380</name>
</gene>
<keyword evidence="3" id="KW-1185">Reference proteome</keyword>
<dbReference type="InterPro" id="IPR015943">
    <property type="entry name" value="WD40/YVTN_repeat-like_dom_sf"/>
</dbReference>